<dbReference type="OrthoDB" id="5426988at2759"/>
<evidence type="ECO:0000313" key="2">
    <source>
        <dbReference type="Proteomes" id="UP001149074"/>
    </source>
</evidence>
<dbReference type="Proteomes" id="UP001149074">
    <property type="component" value="Unassembled WGS sequence"/>
</dbReference>
<reference evidence="1" key="1">
    <citation type="submission" date="2022-11" db="EMBL/GenBank/DDBJ databases">
        <authorList>
            <person name="Petersen C."/>
        </authorList>
    </citation>
    <scope>NUCLEOTIDE SEQUENCE</scope>
    <source>
        <strain evidence="1">IBT 30761</strain>
    </source>
</reference>
<dbReference type="AlphaFoldDB" id="A0A9W9G0Q0"/>
<dbReference type="EMBL" id="JAPQKI010000003">
    <property type="protein sequence ID" value="KAJ5109954.1"/>
    <property type="molecule type" value="Genomic_DNA"/>
</dbReference>
<gene>
    <name evidence="1" type="ORF">N7532_002599</name>
</gene>
<evidence type="ECO:0000313" key="1">
    <source>
        <dbReference type="EMBL" id="KAJ5109954.1"/>
    </source>
</evidence>
<dbReference type="Gene3D" id="3.40.50.300">
    <property type="entry name" value="P-loop containing nucleotide triphosphate hydrolases"/>
    <property type="match status" value="1"/>
</dbReference>
<proteinExistence type="predicted"/>
<dbReference type="RefSeq" id="XP_056478065.1">
    <property type="nucleotide sequence ID" value="XM_056615093.1"/>
</dbReference>
<organism evidence="1 2">
    <name type="scientific">Penicillium argentinense</name>
    <dbReference type="NCBI Taxonomy" id="1131581"/>
    <lineage>
        <taxon>Eukaryota</taxon>
        <taxon>Fungi</taxon>
        <taxon>Dikarya</taxon>
        <taxon>Ascomycota</taxon>
        <taxon>Pezizomycotina</taxon>
        <taxon>Eurotiomycetes</taxon>
        <taxon>Eurotiomycetidae</taxon>
        <taxon>Eurotiales</taxon>
        <taxon>Aspergillaceae</taxon>
        <taxon>Penicillium</taxon>
    </lineage>
</organism>
<dbReference type="GeneID" id="81354072"/>
<sequence length="212" mass="23833">MKPAKPTPLVWINGFPGSGKLTVTKFIAQLNPDTLILDNHTLIDPVEAKFPPLHPDYLKERHLYRQAILKKHVYDEATIDKLVIFTGMYLKSQVQCMAGVAYAILDFQSDNELGRDVATEYKDAAHESGRPFLPVYLVCDVDANLERVSTLERIDSGTKKLTNAQLVKHLRGKCDLFRFDDCPGLELDTTNAPPLEIASKILDFVENSRSSF</sequence>
<accession>A0A9W9G0Q0</accession>
<keyword evidence="2" id="KW-1185">Reference proteome</keyword>
<evidence type="ECO:0008006" key="3">
    <source>
        <dbReference type="Google" id="ProtNLM"/>
    </source>
</evidence>
<reference evidence="1" key="2">
    <citation type="journal article" date="2023" name="IMA Fungus">
        <title>Comparative genomic study of the Penicillium genus elucidates a diverse pangenome and 15 lateral gene transfer events.</title>
        <authorList>
            <person name="Petersen C."/>
            <person name="Sorensen T."/>
            <person name="Nielsen M.R."/>
            <person name="Sondergaard T.E."/>
            <person name="Sorensen J.L."/>
            <person name="Fitzpatrick D.A."/>
            <person name="Frisvad J.C."/>
            <person name="Nielsen K.L."/>
        </authorList>
    </citation>
    <scope>NUCLEOTIDE SEQUENCE</scope>
    <source>
        <strain evidence="1">IBT 30761</strain>
    </source>
</reference>
<protein>
    <recommendedName>
        <fullName evidence="3">Adenylylsulfate kinase</fullName>
    </recommendedName>
</protein>
<comment type="caution">
    <text evidence="1">The sequence shown here is derived from an EMBL/GenBank/DDBJ whole genome shotgun (WGS) entry which is preliminary data.</text>
</comment>
<dbReference type="InterPro" id="IPR027417">
    <property type="entry name" value="P-loop_NTPase"/>
</dbReference>
<name>A0A9W9G0Q0_9EURO</name>
<dbReference type="SUPFAM" id="SSF52540">
    <property type="entry name" value="P-loop containing nucleoside triphosphate hydrolases"/>
    <property type="match status" value="1"/>
</dbReference>